<sequence length="497" mass="56292">MSTKFKSKRAPGMPVGYKDVHDDPLSQALMPPEDESPEDRALRMEKQQEATRISREIDESIQESKKAYEKRKKAIKVLLLGQAESGKSTTLKNFQLAFTPNHFRSERAAWKTIIQLNLIGSIKKLLEVLQDEMDSVPQIKPSTPSISVSRSSSSIRLPGTNLTDNHRRIRMRLSPLISMEAALARKLLPENFDPERSSRDICVRANSGWKTTLERATSPDARPGSSTKSGARRISSRPGTSDTRSRDDPTAVLAACKDDILLLWEDPIVKDVLQKHNVRLEDSPGFFLNDVARVADPNYEPTDVDIVRARVRTFGVEEHKFVLENGTMGATPGSEWYIYDVGGSRSMRQHWVPYFDDVQAIIFLAPLTFNQVLEEDSRVNRLEDSIYLWKEVCSNPLLARSTLILFLNKMDILEANLNAGISVQKYVPSYGDAPNDIEHVTRYFKEKFRAYQKRLSPRQRPFFCHETSAIDTHATSAILIGVREGILRGHLQKMNVI</sequence>
<evidence type="ECO:0000256" key="3">
    <source>
        <dbReference type="ARBA" id="ARBA00023134"/>
    </source>
</evidence>
<keyword evidence="2 5" id="KW-0547">Nucleotide-binding</keyword>
<evidence type="ECO:0000256" key="1">
    <source>
        <dbReference type="ARBA" id="ARBA00022723"/>
    </source>
</evidence>
<dbReference type="GO" id="GO:0046872">
    <property type="term" value="F:metal ion binding"/>
    <property type="evidence" value="ECO:0007669"/>
    <property type="project" value="UniProtKB-KW"/>
</dbReference>
<evidence type="ECO:0000256" key="4">
    <source>
        <dbReference type="ARBA" id="ARBA00023224"/>
    </source>
</evidence>
<evidence type="ECO:0000256" key="5">
    <source>
        <dbReference type="PIRSR" id="PIRSR601019-1"/>
    </source>
</evidence>
<dbReference type="PRINTS" id="PR00318">
    <property type="entry name" value="GPROTEINA"/>
</dbReference>
<evidence type="ECO:0000313" key="8">
    <source>
        <dbReference type="EMBL" id="KIM76296.1"/>
    </source>
</evidence>
<dbReference type="Pfam" id="PF00503">
    <property type="entry name" value="G-alpha"/>
    <property type="match status" value="1"/>
</dbReference>
<dbReference type="InterPro" id="IPR027417">
    <property type="entry name" value="P-loop_NTPase"/>
</dbReference>
<feature type="binding site" evidence="5">
    <location>
        <begin position="408"/>
        <end position="411"/>
    </location>
    <ligand>
        <name>GTP</name>
        <dbReference type="ChEBI" id="CHEBI:37565"/>
    </ligand>
</feature>
<dbReference type="SUPFAM" id="SSF52540">
    <property type="entry name" value="P-loop containing nucleoside triphosphate hydrolases"/>
    <property type="match status" value="1"/>
</dbReference>
<evidence type="ECO:0000256" key="6">
    <source>
        <dbReference type="PIRSR" id="PIRSR601019-2"/>
    </source>
</evidence>
<evidence type="ECO:0000256" key="2">
    <source>
        <dbReference type="ARBA" id="ARBA00022741"/>
    </source>
</evidence>
<dbReference type="GO" id="GO:0005737">
    <property type="term" value="C:cytoplasm"/>
    <property type="evidence" value="ECO:0007669"/>
    <property type="project" value="TreeGrafter"/>
</dbReference>
<dbReference type="PROSITE" id="PS51882">
    <property type="entry name" value="G_ALPHA"/>
    <property type="match status" value="1"/>
</dbReference>
<reference evidence="9" key="2">
    <citation type="submission" date="2015-01" db="EMBL/GenBank/DDBJ databases">
        <title>Evolutionary Origins and Diversification of the Mycorrhizal Mutualists.</title>
        <authorList>
            <consortium name="DOE Joint Genome Institute"/>
            <consortium name="Mycorrhizal Genomics Consortium"/>
            <person name="Kohler A."/>
            <person name="Kuo A."/>
            <person name="Nagy L.G."/>
            <person name="Floudas D."/>
            <person name="Copeland A."/>
            <person name="Barry K.W."/>
            <person name="Cichocki N."/>
            <person name="Veneault-Fourrey C."/>
            <person name="LaButti K."/>
            <person name="Lindquist E.A."/>
            <person name="Lipzen A."/>
            <person name="Lundell T."/>
            <person name="Morin E."/>
            <person name="Murat C."/>
            <person name="Riley R."/>
            <person name="Ohm R."/>
            <person name="Sun H."/>
            <person name="Tunlid A."/>
            <person name="Henrissat B."/>
            <person name="Grigoriev I.V."/>
            <person name="Hibbett D.S."/>
            <person name="Martin F."/>
        </authorList>
    </citation>
    <scope>NUCLEOTIDE SEQUENCE [LARGE SCALE GENOMIC DNA]</scope>
    <source>
        <strain evidence="9">F 1598</strain>
    </source>
</reference>
<dbReference type="GO" id="GO:0007188">
    <property type="term" value="P:adenylate cyclase-modulating G protein-coupled receptor signaling pathway"/>
    <property type="evidence" value="ECO:0007669"/>
    <property type="project" value="TreeGrafter"/>
</dbReference>
<dbReference type="GO" id="GO:0005834">
    <property type="term" value="C:heterotrimeric G-protein complex"/>
    <property type="evidence" value="ECO:0007669"/>
    <property type="project" value="TreeGrafter"/>
</dbReference>
<gene>
    <name evidence="8" type="ORF">PILCRDRAFT_826471</name>
</gene>
<protein>
    <recommendedName>
        <fullName evidence="10">G-alpha-domain-containing protein</fullName>
    </recommendedName>
</protein>
<name>A0A0C3F9A9_PILCF</name>
<dbReference type="GO" id="GO:0031683">
    <property type="term" value="F:G-protein beta/gamma-subunit complex binding"/>
    <property type="evidence" value="ECO:0007669"/>
    <property type="project" value="InterPro"/>
</dbReference>
<feature type="binding site" evidence="5">
    <location>
        <begin position="282"/>
        <end position="283"/>
    </location>
    <ligand>
        <name>GTP</name>
        <dbReference type="ChEBI" id="CHEBI:37565"/>
    </ligand>
</feature>
<evidence type="ECO:0008006" key="10">
    <source>
        <dbReference type="Google" id="ProtNLM"/>
    </source>
</evidence>
<dbReference type="SUPFAM" id="SSF47895">
    <property type="entry name" value="Transducin (alpha subunit), insertion domain"/>
    <property type="match status" value="1"/>
</dbReference>
<feature type="region of interest" description="Disordered" evidence="7">
    <location>
        <begin position="1"/>
        <end position="55"/>
    </location>
</feature>
<dbReference type="FunFam" id="3.40.50.300:FF:000692">
    <property type="entry name" value="Guanine nucleotide-binding protein subunit alpha"/>
    <property type="match status" value="1"/>
</dbReference>
<dbReference type="AlphaFoldDB" id="A0A0C3F9A9"/>
<feature type="compositionally biased region" description="Basic and acidic residues" evidence="7">
    <location>
        <begin position="38"/>
        <end position="55"/>
    </location>
</feature>
<evidence type="ECO:0000256" key="7">
    <source>
        <dbReference type="SAM" id="MobiDB-lite"/>
    </source>
</evidence>
<feature type="region of interest" description="Disordered" evidence="7">
    <location>
        <begin position="213"/>
        <end position="249"/>
    </location>
</feature>
<keyword evidence="9" id="KW-1185">Reference proteome</keyword>
<keyword evidence="3 5" id="KW-0342">GTP-binding</keyword>
<dbReference type="GO" id="GO:0005525">
    <property type="term" value="F:GTP binding"/>
    <property type="evidence" value="ECO:0007669"/>
    <property type="project" value="UniProtKB-KW"/>
</dbReference>
<keyword evidence="1 6" id="KW-0479">Metal-binding</keyword>
<feature type="binding site" evidence="5">
    <location>
        <position position="469"/>
    </location>
    <ligand>
        <name>GTP</name>
        <dbReference type="ChEBI" id="CHEBI:37565"/>
    </ligand>
</feature>
<dbReference type="SMART" id="SM00275">
    <property type="entry name" value="G_alpha"/>
    <property type="match status" value="1"/>
</dbReference>
<feature type="compositionally biased region" description="Low complexity" evidence="7">
    <location>
        <begin position="141"/>
        <end position="156"/>
    </location>
</feature>
<dbReference type="GO" id="GO:0003924">
    <property type="term" value="F:GTPase activity"/>
    <property type="evidence" value="ECO:0007669"/>
    <property type="project" value="InterPro"/>
</dbReference>
<dbReference type="Gene3D" id="3.40.50.300">
    <property type="entry name" value="P-loop containing nucleotide triphosphate hydrolases"/>
    <property type="match status" value="2"/>
</dbReference>
<dbReference type="InterPro" id="IPR011025">
    <property type="entry name" value="GproteinA_insert"/>
</dbReference>
<keyword evidence="4" id="KW-0807">Transducer</keyword>
<dbReference type="STRING" id="765440.A0A0C3F9A9"/>
<dbReference type="GO" id="GO:0001664">
    <property type="term" value="F:G protein-coupled receptor binding"/>
    <property type="evidence" value="ECO:0007669"/>
    <property type="project" value="TreeGrafter"/>
</dbReference>
<dbReference type="HOGENOM" id="CLU_014184_1_1_1"/>
<reference evidence="8 9" key="1">
    <citation type="submission" date="2014-04" db="EMBL/GenBank/DDBJ databases">
        <authorList>
            <consortium name="DOE Joint Genome Institute"/>
            <person name="Kuo A."/>
            <person name="Tarkka M."/>
            <person name="Buscot F."/>
            <person name="Kohler A."/>
            <person name="Nagy L.G."/>
            <person name="Floudas D."/>
            <person name="Copeland A."/>
            <person name="Barry K.W."/>
            <person name="Cichocki N."/>
            <person name="Veneault-Fourrey C."/>
            <person name="LaButti K."/>
            <person name="Lindquist E.A."/>
            <person name="Lipzen A."/>
            <person name="Lundell T."/>
            <person name="Morin E."/>
            <person name="Murat C."/>
            <person name="Sun H."/>
            <person name="Tunlid A."/>
            <person name="Henrissat B."/>
            <person name="Grigoriev I.V."/>
            <person name="Hibbett D.S."/>
            <person name="Martin F."/>
            <person name="Nordberg H.P."/>
            <person name="Cantor M.N."/>
            <person name="Hua S.X."/>
        </authorList>
    </citation>
    <scope>NUCLEOTIDE SEQUENCE [LARGE SCALE GENOMIC DNA]</scope>
    <source>
        <strain evidence="8 9">F 1598</strain>
    </source>
</reference>
<dbReference type="PANTHER" id="PTHR10218">
    <property type="entry name" value="GTP-BINDING PROTEIN ALPHA SUBUNIT"/>
    <property type="match status" value="1"/>
</dbReference>
<dbReference type="InterPro" id="IPR001019">
    <property type="entry name" value="Gprotein_alpha_su"/>
</dbReference>
<organism evidence="8 9">
    <name type="scientific">Piloderma croceum (strain F 1598)</name>
    <dbReference type="NCBI Taxonomy" id="765440"/>
    <lineage>
        <taxon>Eukaryota</taxon>
        <taxon>Fungi</taxon>
        <taxon>Dikarya</taxon>
        <taxon>Basidiomycota</taxon>
        <taxon>Agaricomycotina</taxon>
        <taxon>Agaricomycetes</taxon>
        <taxon>Agaricomycetidae</taxon>
        <taxon>Atheliales</taxon>
        <taxon>Atheliaceae</taxon>
        <taxon>Piloderma</taxon>
    </lineage>
</organism>
<accession>A0A0C3F9A9</accession>
<dbReference type="InParanoid" id="A0A0C3F9A9"/>
<dbReference type="PANTHER" id="PTHR10218:SF360">
    <property type="entry name" value="GUANINE NUCLEOTIDE-BINDING PROTEIN SUBUNIT ALPHA HOMOLOG"/>
    <property type="match status" value="1"/>
</dbReference>
<proteinExistence type="predicted"/>
<evidence type="ECO:0000313" key="9">
    <source>
        <dbReference type="Proteomes" id="UP000054166"/>
    </source>
</evidence>
<dbReference type="EMBL" id="KN833036">
    <property type="protein sequence ID" value="KIM76296.1"/>
    <property type="molecule type" value="Genomic_DNA"/>
</dbReference>
<dbReference type="Proteomes" id="UP000054166">
    <property type="component" value="Unassembled WGS sequence"/>
</dbReference>
<dbReference type="OrthoDB" id="5817230at2759"/>
<feature type="binding site" evidence="6">
    <location>
        <position position="313"/>
    </location>
    <ligand>
        <name>Mg(2+)</name>
        <dbReference type="ChEBI" id="CHEBI:18420"/>
    </ligand>
</feature>
<keyword evidence="6" id="KW-0460">Magnesium</keyword>
<feature type="region of interest" description="Disordered" evidence="7">
    <location>
        <begin position="139"/>
        <end position="161"/>
    </location>
</feature>